<dbReference type="PANTHER" id="PTHR14374:SF0">
    <property type="entry name" value="TRAFFICKING PROTEIN PARTICLE COMPLEX SUBUNIT 11"/>
    <property type="match status" value="1"/>
</dbReference>
<feature type="domain" description="Gryzun putative trafficking through Golgi" evidence="1">
    <location>
        <begin position="994"/>
        <end position="1058"/>
    </location>
</feature>
<dbReference type="InterPro" id="IPR021773">
    <property type="entry name" value="TPC11"/>
</dbReference>
<dbReference type="InterPro" id="IPR012880">
    <property type="entry name" value="Gryzun"/>
</dbReference>
<sequence length="1115" mass="127572">MSLIQANLSIYQNNLNIPQDLKVQPLALVGYSGLDIVNNAVHKSIWETFNNRTEKAPILYKIISNTHKFPVIKPKRNSYDWYIPKGILKRNWLNKYLQEVPAIVVIFYDLDWKDSLWNEKMIECASKVQSMRAAMEGRDTRILVVLIQNQLPIPEDPLAAERAIALCSSCELNSQSLYVLPHGQHLLGYTIRLETAFFDFCQNYYHNRVKIVKMHKEHLNKNSHQYLYVRHQFKMGFLNELKQDLHSAHKHYTLAYNNLLEIRIVDTNALEVRTVAGFINYKICKLLFALSLPRDAISQFKGHIDKFKNRLGFQELVFEHYAWLSKQYEIFGDIFDEAVKQGLPAVQIQHPGIYYQQAAQYAISRKDASHNLCSKIIAYPHPDPLEGLERMEFFGQRPWRPGKVSAEPPDPSTEANGIEAIQYLENQINHSSIIISLYGSAIAQYKIYKCPRIRRHLVLQMADECYNSKDFGKALTLLTHMLSDYREEKWYCIISNILEKAVRCAYLTANIQDYMQLSFEVLGSSVELSIEDKRRIYENLNRILKKQIPYGDPKLPHDVLQTAIILWQPVFGGDISIINLDMSQIVSCIEVKTRFVKPSFEIDQKVSLEVFVRSTCLFPLTFAQISVQVNTVNISSEFAVNDLADTSLTFHSKEVKRFFIEFEPDPNDINNEIEIESIKISIGDPAECSATLKFSGQATKPEHPELQHFKRSQHEVDFDNIKVVSKASIVPRHSKIMVKFEHAPPALVGECYEIYVSIINQELCGIKDLRVEILPEQDCNEVEFSCVPEFGTVKLPLILPTATTLSRSSKLTTSLFLRASKAEIKNIFVKITYRVDSDKPVISIKNETIVLPVVQPFEVTTRFLSGMMQTIHKFYAGENFGVMALIRCMSPWPICIEETSIEFITPVKSVEKDLQSIIAGSTISKEEVATELFLAVSDKQSDHNLAIGEYKVTWKRENGMSTITQVTLHGYHCDWIPLNLKVITPPYGLVRTPVTIEYHLLNQSSHLIQLDIGMEASEAFMFSGYRQTTVSVLPFSTKIFQYNLYPLLAGTVALPRLVLSIPENSTEGPALRQDQLNQLIERTIPFYIFVMPQLKGNPKLPDIIQKTNIVLKPLN</sequence>
<evidence type="ECO:0000313" key="3">
    <source>
        <dbReference type="EMBL" id="CAG9771380.1"/>
    </source>
</evidence>
<dbReference type="AlphaFoldDB" id="A0A9N9MYN5"/>
<dbReference type="Proteomes" id="UP001152799">
    <property type="component" value="Chromosome 7"/>
</dbReference>
<feature type="domain" description="Trafficking protein particle complex subunit 11" evidence="2">
    <location>
        <begin position="269"/>
        <end position="522"/>
    </location>
</feature>
<dbReference type="EMBL" id="OU892283">
    <property type="protein sequence ID" value="CAG9771380.1"/>
    <property type="molecule type" value="Genomic_DNA"/>
</dbReference>
<dbReference type="Pfam" id="PF07919">
    <property type="entry name" value="Gryzun"/>
    <property type="match status" value="1"/>
</dbReference>
<gene>
    <name evidence="3" type="ORF">CEUTPL_LOCUS11815</name>
</gene>
<evidence type="ECO:0000259" key="2">
    <source>
        <dbReference type="Pfam" id="PF11817"/>
    </source>
</evidence>
<dbReference type="OrthoDB" id="6278596at2759"/>
<reference evidence="3" key="1">
    <citation type="submission" date="2022-01" db="EMBL/GenBank/DDBJ databases">
        <authorList>
            <person name="King R."/>
        </authorList>
    </citation>
    <scope>NUCLEOTIDE SEQUENCE</scope>
</reference>
<evidence type="ECO:0000259" key="1">
    <source>
        <dbReference type="Pfam" id="PF07919"/>
    </source>
</evidence>
<protein>
    <recommendedName>
        <fullName evidence="5">Trafficking protein particle complex subunit 11</fullName>
    </recommendedName>
</protein>
<dbReference type="PANTHER" id="PTHR14374">
    <property type="entry name" value="FOIE GRAS"/>
    <property type="match status" value="1"/>
</dbReference>
<dbReference type="GO" id="GO:0005737">
    <property type="term" value="C:cytoplasm"/>
    <property type="evidence" value="ECO:0007669"/>
    <property type="project" value="TreeGrafter"/>
</dbReference>
<organism evidence="3 4">
    <name type="scientific">Ceutorhynchus assimilis</name>
    <name type="common">cabbage seed weevil</name>
    <dbReference type="NCBI Taxonomy" id="467358"/>
    <lineage>
        <taxon>Eukaryota</taxon>
        <taxon>Metazoa</taxon>
        <taxon>Ecdysozoa</taxon>
        <taxon>Arthropoda</taxon>
        <taxon>Hexapoda</taxon>
        <taxon>Insecta</taxon>
        <taxon>Pterygota</taxon>
        <taxon>Neoptera</taxon>
        <taxon>Endopterygota</taxon>
        <taxon>Coleoptera</taxon>
        <taxon>Polyphaga</taxon>
        <taxon>Cucujiformia</taxon>
        <taxon>Curculionidae</taxon>
        <taxon>Ceutorhynchinae</taxon>
        <taxon>Ceutorhynchus</taxon>
    </lineage>
</organism>
<keyword evidence="4" id="KW-1185">Reference proteome</keyword>
<proteinExistence type="predicted"/>
<evidence type="ECO:0000313" key="4">
    <source>
        <dbReference type="Proteomes" id="UP001152799"/>
    </source>
</evidence>
<evidence type="ECO:0008006" key="5">
    <source>
        <dbReference type="Google" id="ProtNLM"/>
    </source>
</evidence>
<name>A0A9N9MYN5_9CUCU</name>
<accession>A0A9N9MYN5</accession>
<dbReference type="Pfam" id="PF11817">
    <property type="entry name" value="Foie-gras_1"/>
    <property type="match status" value="1"/>
</dbReference>